<protein>
    <submittedName>
        <fullName evidence="1">Uncharacterized protein</fullName>
    </submittedName>
</protein>
<keyword evidence="2" id="KW-1185">Reference proteome</keyword>
<sequence length="162" mass="17934">MSTPKGKLFVSDDMRKGLLMLTDDDNCGITSFLHSDSSNVRSQPQSFRVRPTNSSVLEGNDITLRCEVNNRVGNVQWAKDGFVNVVTPSGEIVGNPRWRMEGDAAYGIFNLHISNASLSDDGLFECQVGPNGKIKPIRSNAKLTVLCEYLKQVSFLWYSVDS</sequence>
<comment type="caution">
    <text evidence="1">The sequence shown here is derived from an EMBL/GenBank/DDBJ whole genome shotgun (WGS) entry which is preliminary data.</text>
</comment>
<gene>
    <name evidence="1" type="ORF">QAD02_014917</name>
</gene>
<evidence type="ECO:0000313" key="2">
    <source>
        <dbReference type="Proteomes" id="UP001239111"/>
    </source>
</evidence>
<dbReference type="EMBL" id="CM056742">
    <property type="protein sequence ID" value="KAJ8679130.1"/>
    <property type="molecule type" value="Genomic_DNA"/>
</dbReference>
<accession>A0ACC2P6U1</accession>
<proteinExistence type="predicted"/>
<reference evidence="1" key="1">
    <citation type="submission" date="2023-04" db="EMBL/GenBank/DDBJ databases">
        <title>A chromosome-level genome assembly of the parasitoid wasp Eretmocerus hayati.</title>
        <authorList>
            <person name="Zhong Y."/>
            <person name="Liu S."/>
            <person name="Liu Y."/>
        </authorList>
    </citation>
    <scope>NUCLEOTIDE SEQUENCE</scope>
    <source>
        <strain evidence="1">ZJU_SS_LIU_2023</strain>
    </source>
</reference>
<name>A0ACC2P6U1_9HYME</name>
<dbReference type="Proteomes" id="UP001239111">
    <property type="component" value="Chromosome 2"/>
</dbReference>
<evidence type="ECO:0000313" key="1">
    <source>
        <dbReference type="EMBL" id="KAJ8679130.1"/>
    </source>
</evidence>
<organism evidence="1 2">
    <name type="scientific">Eretmocerus hayati</name>
    <dbReference type="NCBI Taxonomy" id="131215"/>
    <lineage>
        <taxon>Eukaryota</taxon>
        <taxon>Metazoa</taxon>
        <taxon>Ecdysozoa</taxon>
        <taxon>Arthropoda</taxon>
        <taxon>Hexapoda</taxon>
        <taxon>Insecta</taxon>
        <taxon>Pterygota</taxon>
        <taxon>Neoptera</taxon>
        <taxon>Endopterygota</taxon>
        <taxon>Hymenoptera</taxon>
        <taxon>Apocrita</taxon>
        <taxon>Proctotrupomorpha</taxon>
        <taxon>Chalcidoidea</taxon>
        <taxon>Aphelinidae</taxon>
        <taxon>Aphelininae</taxon>
        <taxon>Eretmocerus</taxon>
    </lineage>
</organism>